<dbReference type="PANTHER" id="PTHR30008">
    <property type="entry name" value="EXODEOXYRIBONUCLEASE 7 LARGE SUBUNIT"/>
    <property type="match status" value="1"/>
</dbReference>
<dbReference type="HAMAP" id="MF_00378">
    <property type="entry name" value="Exonuc_7_L"/>
    <property type="match status" value="1"/>
</dbReference>
<dbReference type="GO" id="GO:0005737">
    <property type="term" value="C:cytoplasm"/>
    <property type="evidence" value="ECO:0007669"/>
    <property type="project" value="UniProtKB-SubCell"/>
</dbReference>
<comment type="similarity">
    <text evidence="5 6">Belongs to the XseA family.</text>
</comment>
<keyword evidence="11" id="KW-1185">Reference proteome</keyword>
<accession>A0A4P7AH10</accession>
<evidence type="ECO:0000256" key="3">
    <source>
        <dbReference type="ARBA" id="ARBA00022801"/>
    </source>
</evidence>
<keyword evidence="7" id="KW-0175">Coiled coil</keyword>
<evidence type="ECO:0000256" key="7">
    <source>
        <dbReference type="SAM" id="Coils"/>
    </source>
</evidence>
<dbReference type="InterPro" id="IPR025824">
    <property type="entry name" value="OB-fold_nuc-bd_dom"/>
</dbReference>
<evidence type="ECO:0000256" key="4">
    <source>
        <dbReference type="ARBA" id="ARBA00022839"/>
    </source>
</evidence>
<dbReference type="OrthoDB" id="9802795at2"/>
<dbReference type="RefSeq" id="WP_134297494.1">
    <property type="nucleotide sequence ID" value="NZ_CP038013.1"/>
</dbReference>
<feature type="domain" description="OB-fold nucleic acid binding" evidence="9">
    <location>
        <begin position="7"/>
        <end position="101"/>
    </location>
</feature>
<dbReference type="InterPro" id="IPR003753">
    <property type="entry name" value="Exonuc_VII_L"/>
</dbReference>
<dbReference type="GO" id="GO:0006308">
    <property type="term" value="P:DNA catabolic process"/>
    <property type="evidence" value="ECO:0007669"/>
    <property type="project" value="UniProtKB-UniRule"/>
</dbReference>
<keyword evidence="4 5" id="KW-0269">Exonuclease</keyword>
<evidence type="ECO:0000313" key="11">
    <source>
        <dbReference type="Proteomes" id="UP000294309"/>
    </source>
</evidence>
<dbReference type="GO" id="GO:0008855">
    <property type="term" value="F:exodeoxyribonuclease VII activity"/>
    <property type="evidence" value="ECO:0007669"/>
    <property type="project" value="UniProtKB-UniRule"/>
</dbReference>
<organism evidence="10 11">
    <name type="scientific">Spiroplasma gladiatoris</name>
    <dbReference type="NCBI Taxonomy" id="2143"/>
    <lineage>
        <taxon>Bacteria</taxon>
        <taxon>Bacillati</taxon>
        <taxon>Mycoplasmatota</taxon>
        <taxon>Mollicutes</taxon>
        <taxon>Entomoplasmatales</taxon>
        <taxon>Spiroplasmataceae</taxon>
        <taxon>Spiroplasma</taxon>
    </lineage>
</organism>
<dbReference type="CDD" id="cd04489">
    <property type="entry name" value="ExoVII_LU_OBF"/>
    <property type="match status" value="1"/>
</dbReference>
<proteinExistence type="inferred from homology"/>
<dbReference type="PANTHER" id="PTHR30008:SF0">
    <property type="entry name" value="EXODEOXYRIBONUCLEASE 7 LARGE SUBUNIT"/>
    <property type="match status" value="1"/>
</dbReference>
<reference evidence="10 11" key="1">
    <citation type="submission" date="2019-03" db="EMBL/GenBank/DDBJ databases">
        <title>Complete genome sequence of Spiroplasma gladiatoris TG-1 (DSM 22552).</title>
        <authorList>
            <person name="Lin Y.-C."/>
            <person name="Chou L."/>
            <person name="Kuo C.-H."/>
        </authorList>
    </citation>
    <scope>NUCLEOTIDE SEQUENCE [LARGE SCALE GENOMIC DNA]</scope>
    <source>
        <strain evidence="10 11">TG-1</strain>
    </source>
</reference>
<keyword evidence="1 5" id="KW-0963">Cytoplasm</keyword>
<keyword evidence="3 5" id="KW-0378">Hydrolase</keyword>
<dbReference type="GO" id="GO:0003676">
    <property type="term" value="F:nucleic acid binding"/>
    <property type="evidence" value="ECO:0007669"/>
    <property type="project" value="InterPro"/>
</dbReference>
<dbReference type="GO" id="GO:0009318">
    <property type="term" value="C:exodeoxyribonuclease VII complex"/>
    <property type="evidence" value="ECO:0007669"/>
    <property type="project" value="UniProtKB-UniRule"/>
</dbReference>
<evidence type="ECO:0000256" key="6">
    <source>
        <dbReference type="RuleBase" id="RU004355"/>
    </source>
</evidence>
<dbReference type="EMBL" id="CP038013">
    <property type="protein sequence ID" value="QBQ07705.1"/>
    <property type="molecule type" value="Genomic_DNA"/>
</dbReference>
<dbReference type="Pfam" id="PF13742">
    <property type="entry name" value="tRNA_anti_2"/>
    <property type="match status" value="1"/>
</dbReference>
<dbReference type="AlphaFoldDB" id="A0A4P7AH10"/>
<comment type="subcellular location">
    <subcellularLocation>
        <location evidence="5 6">Cytoplasm</location>
    </subcellularLocation>
</comment>
<feature type="coiled-coil region" evidence="7">
    <location>
        <begin position="293"/>
        <end position="320"/>
    </location>
</feature>
<comment type="function">
    <text evidence="5">Bidirectionally degrades single-stranded DNA into large acid-insoluble oligonucleotides, which are then degraded further into small acid-soluble oligonucleotides.</text>
</comment>
<dbReference type="NCBIfam" id="TIGR00237">
    <property type="entry name" value="xseA"/>
    <property type="match status" value="1"/>
</dbReference>
<comment type="subunit">
    <text evidence="5">Heterooligomer composed of large and small subunits.</text>
</comment>
<protein>
    <recommendedName>
        <fullName evidence="5">Exodeoxyribonuclease 7 large subunit</fullName>
        <ecNumber evidence="5">3.1.11.6</ecNumber>
    </recommendedName>
    <alternativeName>
        <fullName evidence="5">Exodeoxyribonuclease VII large subunit</fullName>
        <shortName evidence="5">Exonuclease VII large subunit</shortName>
    </alternativeName>
</protein>
<evidence type="ECO:0000256" key="2">
    <source>
        <dbReference type="ARBA" id="ARBA00022722"/>
    </source>
</evidence>
<evidence type="ECO:0000256" key="1">
    <source>
        <dbReference type="ARBA" id="ARBA00022490"/>
    </source>
</evidence>
<dbReference type="Pfam" id="PF02601">
    <property type="entry name" value="Exonuc_VII_L"/>
    <property type="match status" value="1"/>
</dbReference>
<gene>
    <name evidence="5 10" type="primary">xseA</name>
    <name evidence="10" type="ORF">SGLAD_v1c05060</name>
</gene>
<name>A0A4P7AH10_9MOLU</name>
<dbReference type="InterPro" id="IPR020579">
    <property type="entry name" value="Exonuc_VII_lsu_C"/>
</dbReference>
<dbReference type="EC" id="3.1.11.6" evidence="5"/>
<evidence type="ECO:0000256" key="5">
    <source>
        <dbReference type="HAMAP-Rule" id="MF_00378"/>
    </source>
</evidence>
<comment type="catalytic activity">
    <reaction evidence="5 6">
        <text>Exonucleolytic cleavage in either 5'- to 3'- or 3'- to 5'-direction to yield nucleoside 5'-phosphates.</text>
        <dbReference type="EC" id="3.1.11.6"/>
    </reaction>
</comment>
<evidence type="ECO:0000259" key="9">
    <source>
        <dbReference type="Pfam" id="PF13742"/>
    </source>
</evidence>
<dbReference type="KEGG" id="sgq:SGLAD_v1c05060"/>
<dbReference type="Proteomes" id="UP000294309">
    <property type="component" value="Chromosome"/>
</dbReference>
<sequence>MSIPVLKISELNKNIKYYLETNHAFKNVSVKGEVANLTYNKSGHIYFSLKDSDAKIDCAIWKSNAQKFIDLNPSEGDEIIALGSLSYYPPSGKITFTIVDVKLDGVGELAIIYKKRKEEIENLGWTLLENKKQIPTKPENIGIVTAPTGAAIEDLISTMKRRYPLVNIYLFPAMVQGEQAAKDIANKIRLANNFSIKLDVLIVGRGGGSYEDLWSFNEMEVLKEIYNSKIPIISAVGHEPDNTLADLVADKRASTPTGAGEIATPDRANLLKILENKRKEFSDIISYKLSLTKNNLSNQKEHLNNNIKNKFKQVKDILNNFHLGINKSMSTLIKISKNDIDQKQKSLRNSLENRLEFTKNDLKNLKEKILFLSPLKPLEKGFVILKQNEKVIFSVKSVKNNNDITAIFKDGELILNIK</sequence>
<evidence type="ECO:0000259" key="8">
    <source>
        <dbReference type="Pfam" id="PF02601"/>
    </source>
</evidence>
<feature type="domain" description="Exonuclease VII large subunit C-terminal" evidence="8">
    <location>
        <begin position="129"/>
        <end position="413"/>
    </location>
</feature>
<keyword evidence="2 5" id="KW-0540">Nuclease</keyword>
<evidence type="ECO:0000313" key="10">
    <source>
        <dbReference type="EMBL" id="QBQ07705.1"/>
    </source>
</evidence>
<dbReference type="Gene3D" id="2.40.50.1010">
    <property type="match status" value="1"/>
</dbReference>